<keyword evidence="2" id="KW-1185">Reference proteome</keyword>
<protein>
    <submittedName>
        <fullName evidence="1">Uncharacterized protein</fullName>
    </submittedName>
</protein>
<gene>
    <name evidence="1" type="ORF">DRF65_13870</name>
</gene>
<proteinExistence type="predicted"/>
<evidence type="ECO:0000313" key="1">
    <source>
        <dbReference type="EMBL" id="REC61820.1"/>
    </source>
</evidence>
<name>A0A3D9C7F8_9FLAO</name>
<evidence type="ECO:0000313" key="2">
    <source>
        <dbReference type="Proteomes" id="UP000256686"/>
    </source>
</evidence>
<organism evidence="1 2">
    <name type="scientific">Chryseobacterium pennae</name>
    <dbReference type="NCBI Taxonomy" id="2258962"/>
    <lineage>
        <taxon>Bacteria</taxon>
        <taxon>Pseudomonadati</taxon>
        <taxon>Bacteroidota</taxon>
        <taxon>Flavobacteriia</taxon>
        <taxon>Flavobacteriales</taxon>
        <taxon>Weeksellaceae</taxon>
        <taxon>Chryseobacterium group</taxon>
        <taxon>Chryseobacterium</taxon>
    </lineage>
</organism>
<accession>A0A3D9C7F8</accession>
<comment type="caution">
    <text evidence="1">The sequence shown here is derived from an EMBL/GenBank/DDBJ whole genome shotgun (WGS) entry which is preliminary data.</text>
</comment>
<reference evidence="2" key="1">
    <citation type="submission" date="2018-06" db="EMBL/GenBank/DDBJ databases">
        <authorList>
            <person name="Lum Nde A."/>
            <person name="Hugo C."/>
        </authorList>
    </citation>
    <scope>NUCLEOTIDE SEQUENCE [LARGE SCALE GENOMIC DNA]</scope>
    <source>
        <strain evidence="2">1_F178</strain>
    </source>
</reference>
<sequence length="82" mass="9218">MGNRKILCKCLLSLGMKKEKTLGSLPDNTKFVFGGVEFLKKFTTDMEEEMSICHIGDTNCAVYISNCAWVAYELRDSTSEII</sequence>
<dbReference type="Proteomes" id="UP000256686">
    <property type="component" value="Unassembled WGS sequence"/>
</dbReference>
<dbReference type="AlphaFoldDB" id="A0A3D9C7F8"/>
<dbReference type="EMBL" id="QNVT01000012">
    <property type="protein sequence ID" value="REC61820.1"/>
    <property type="molecule type" value="Genomic_DNA"/>
</dbReference>